<dbReference type="Pfam" id="PF02559">
    <property type="entry name" value="CarD_TRCF_RID"/>
    <property type="match status" value="1"/>
</dbReference>
<keyword evidence="4 9" id="KW-0378">Hydrolase</keyword>
<dbReference type="Gene3D" id="2.40.10.170">
    <property type="match status" value="1"/>
</dbReference>
<dbReference type="InterPro" id="IPR014001">
    <property type="entry name" value="Helicase_ATP-bd"/>
</dbReference>
<evidence type="ECO:0000256" key="7">
    <source>
        <dbReference type="ARBA" id="ARBA00023125"/>
    </source>
</evidence>
<dbReference type="GO" id="GO:0000716">
    <property type="term" value="P:transcription-coupled nucleotide-excision repair, DNA damage recognition"/>
    <property type="evidence" value="ECO:0007669"/>
    <property type="project" value="UniProtKB-UniRule"/>
</dbReference>
<dbReference type="InterPro" id="IPR001650">
    <property type="entry name" value="Helicase_C-like"/>
</dbReference>
<keyword evidence="5" id="KW-0347">Helicase</keyword>
<keyword evidence="1 9" id="KW-0963">Cytoplasm</keyword>
<evidence type="ECO:0000256" key="9">
    <source>
        <dbReference type="HAMAP-Rule" id="MF_00969"/>
    </source>
</evidence>
<keyword evidence="2 9" id="KW-0547">Nucleotide-binding</keyword>
<evidence type="ECO:0000256" key="4">
    <source>
        <dbReference type="ARBA" id="ARBA00022801"/>
    </source>
</evidence>
<comment type="caution">
    <text evidence="12">The sequence shown here is derived from an EMBL/GenBank/DDBJ whole genome shotgun (WGS) entry which is preliminary data.</text>
</comment>
<dbReference type="GO" id="GO:0003684">
    <property type="term" value="F:damaged DNA binding"/>
    <property type="evidence" value="ECO:0007669"/>
    <property type="project" value="InterPro"/>
</dbReference>
<dbReference type="InterPro" id="IPR011545">
    <property type="entry name" value="DEAD/DEAH_box_helicase_dom"/>
</dbReference>
<dbReference type="InterPro" id="IPR047112">
    <property type="entry name" value="RecG/Mfd"/>
</dbReference>
<comment type="function">
    <text evidence="9">Couples transcription and DNA repair by recognizing RNA polymerase (RNAP) stalled at DNA lesions. Mediates ATP-dependent release of RNAP and its truncated transcript from the DNA, and recruitment of nucleotide excision repair machinery to the damaged site.</text>
</comment>
<dbReference type="PROSITE" id="PS51192">
    <property type="entry name" value="HELICASE_ATP_BIND_1"/>
    <property type="match status" value="1"/>
</dbReference>
<dbReference type="Gene3D" id="3.40.50.11180">
    <property type="match status" value="1"/>
</dbReference>
<accession>A0AAE3K165</accession>
<dbReference type="PANTHER" id="PTHR47964:SF1">
    <property type="entry name" value="ATP-DEPENDENT DNA HELICASE HOMOLOG RECG, CHLOROPLASTIC"/>
    <property type="match status" value="1"/>
</dbReference>
<keyword evidence="8 9" id="KW-0234">DNA repair</keyword>
<dbReference type="Pfam" id="PF03461">
    <property type="entry name" value="TRCF"/>
    <property type="match status" value="1"/>
</dbReference>
<dbReference type="HAMAP" id="MF_00969">
    <property type="entry name" value="TRCF"/>
    <property type="match status" value="1"/>
</dbReference>
<dbReference type="Proteomes" id="UP001139365">
    <property type="component" value="Unassembled WGS sequence"/>
</dbReference>
<dbReference type="InterPro" id="IPR005118">
    <property type="entry name" value="TRCF_C"/>
</dbReference>
<comment type="subcellular location">
    <subcellularLocation>
        <location evidence="9">Cytoplasm</location>
    </subcellularLocation>
</comment>
<dbReference type="InterPro" id="IPR027417">
    <property type="entry name" value="P-loop_NTPase"/>
</dbReference>
<dbReference type="GO" id="GO:0005524">
    <property type="term" value="F:ATP binding"/>
    <property type="evidence" value="ECO:0007669"/>
    <property type="project" value="UniProtKB-UniRule"/>
</dbReference>
<keyword evidence="6 9" id="KW-0067">ATP-binding</keyword>
<dbReference type="Pfam" id="PF00271">
    <property type="entry name" value="Helicase_C"/>
    <property type="match status" value="1"/>
</dbReference>
<dbReference type="InterPro" id="IPR004576">
    <property type="entry name" value="Mfd"/>
</dbReference>
<dbReference type="InterPro" id="IPR036101">
    <property type="entry name" value="CarD-like/TRCF_RID_sf"/>
</dbReference>
<evidence type="ECO:0000256" key="5">
    <source>
        <dbReference type="ARBA" id="ARBA00022806"/>
    </source>
</evidence>
<dbReference type="AlphaFoldDB" id="A0AAE3K165"/>
<sequence length="1181" mass="131515">MNIICRQIENEREYRELRESVRERMSGHLPRPARIIGLCEGARNAMISALASDTADSGCPMLLIVPDEKEAMRCFTSLSEMGHTPAVFSFRDYIFYNITASHEYEHERLGVLTAILDGTCDIVIATPDAALQYTIPKERLAASVMTVNESDSIDMDSLKAFLVGNGYSAVETVDAAGQYSVRGGIIDIYPPGYEYPVRLELFGDDIDSMSYFDIISQRRTEPAQSLRITPAREILTDSETASKLRKIVTAQLKRTANDHTIDQLSAELEAIDGGTELRFIDKYISTVYPEKECLLDYFPKNAVVVCEEFAALSERIKSYEWHQKQAVTSLLEEGAIAASGAEYGKWRDDFLYFVGGHAGVITDSFMSSVPEIKITSEYSLVTKQTVSYSENLELLSDDLASYRKSGFRVVILCENEIMAKNLRGILEEKSGAFPVIKPGEDIPDGTDTVITYGINIAGFELTASRFAVMSTYPAGSSYSRTQVALRKRRTKKKSAQEKIMSYADLSAGDYVVHVNHGIGMFLGIESVTVEGVTRDYIKIKYAGTDMLFLPCDQLENISKYIGAKGEDGTLKLSRLGGAEWGKAKSQVKAAAKEMAKELIKLYAERQRRPGFAFAPDDDMQRDFEESFQYVETDGQLQAIKEVKQDMEQPRPMDRLLCGDVGFGKTEVAMRAAFKAVESGKQAAILVPTTILALQHYQTLLARLRGFPVRADMLSRFRSPKQQQETLRRLRRGEVDIIVGTHRMVSKDVVFKDLGLVIVDEEQRFGVAAKEKLKQLASGVDTLTLTATPIPRTLNMAMSGIRDMSVLEEAPNDRVPVQTYVLEFDDVIIGEAIKKELRRGGQVFYLHNRVESMPEILAKVSQMAPEARIAVAHGKMDKEELSDIWRSMLTGEIDILISTTIIEAGVDVPNANTLIIEDSDRLGLSQLHQIRGRVGRSSRRAYAYFTYRKGAVLSDIASKRLGAIREYTEFGSGFKVALRDLEIRGAGNLLGSEQHGHMDTVGYDMYMRLLNEAILEEKGEAPVKKTECAVDMNISAYIPESYIKSPVQRIDVYKKISLVENVEDTVDIVDELLDRYGELPKPVAALLDVSLLRSLGSECSLTKIQKKGSSVIFWPEKIDIRIWTLLASERRGTLLMSLDLKPYVTLKLKTGQDPADAVTDVLNAYIRIKKSSAGEGTAEVKG</sequence>
<dbReference type="InterPro" id="IPR041471">
    <property type="entry name" value="UvrB_inter"/>
</dbReference>
<dbReference type="InterPro" id="IPR037235">
    <property type="entry name" value="TRCF-like_C_D7"/>
</dbReference>
<dbReference type="SMART" id="SM00490">
    <property type="entry name" value="HELICc"/>
    <property type="match status" value="1"/>
</dbReference>
<keyword evidence="3 9" id="KW-0227">DNA damage</keyword>
<dbReference type="SMART" id="SM00487">
    <property type="entry name" value="DEXDc"/>
    <property type="match status" value="1"/>
</dbReference>
<dbReference type="GO" id="GO:0003678">
    <property type="term" value="F:DNA helicase activity"/>
    <property type="evidence" value="ECO:0007669"/>
    <property type="project" value="TreeGrafter"/>
</dbReference>
<dbReference type="SMART" id="SM00982">
    <property type="entry name" value="TRCF"/>
    <property type="match status" value="1"/>
</dbReference>
<evidence type="ECO:0000256" key="8">
    <source>
        <dbReference type="ARBA" id="ARBA00023204"/>
    </source>
</evidence>
<dbReference type="Gene3D" id="3.30.2060.10">
    <property type="entry name" value="Penicillin-binding protein 1b domain"/>
    <property type="match status" value="1"/>
</dbReference>
<proteinExistence type="inferred from homology"/>
<dbReference type="EC" id="3.6.4.-" evidence="9"/>
<dbReference type="EMBL" id="JALEMU010000047">
    <property type="protein sequence ID" value="MCI5755234.1"/>
    <property type="molecule type" value="Genomic_DNA"/>
</dbReference>
<dbReference type="InterPro" id="IPR003711">
    <property type="entry name" value="CarD-like/TRCF_RID"/>
</dbReference>
<evidence type="ECO:0000259" key="10">
    <source>
        <dbReference type="PROSITE" id="PS51192"/>
    </source>
</evidence>
<dbReference type="SUPFAM" id="SSF52540">
    <property type="entry name" value="P-loop containing nucleoside triphosphate hydrolases"/>
    <property type="match status" value="3"/>
</dbReference>
<feature type="domain" description="Helicase ATP-binding" evidence="10">
    <location>
        <begin position="645"/>
        <end position="806"/>
    </location>
</feature>
<gene>
    <name evidence="9 12" type="primary">mfd</name>
    <name evidence="12" type="ORF">MR241_02935</name>
</gene>
<dbReference type="Pfam" id="PF17757">
    <property type="entry name" value="UvrB_inter"/>
    <property type="match status" value="1"/>
</dbReference>
<dbReference type="PANTHER" id="PTHR47964">
    <property type="entry name" value="ATP-DEPENDENT DNA HELICASE HOMOLOG RECG, CHLOROPLASTIC"/>
    <property type="match status" value="1"/>
</dbReference>
<evidence type="ECO:0000259" key="11">
    <source>
        <dbReference type="PROSITE" id="PS51194"/>
    </source>
</evidence>
<dbReference type="Gene3D" id="3.90.1150.50">
    <property type="entry name" value="Transcription-repair-coupling factor, D7 domain"/>
    <property type="match status" value="1"/>
</dbReference>
<organism evidence="12 13">
    <name type="scientific">Candidatus Colimorpha enterica</name>
    <dbReference type="NCBI Taxonomy" id="3083063"/>
    <lineage>
        <taxon>Bacteria</taxon>
        <taxon>Pseudomonadati</taxon>
        <taxon>Bacteroidota</taxon>
        <taxon>Bacteroidia</taxon>
        <taxon>Bacteroidales</taxon>
        <taxon>Candidatus Colimorpha</taxon>
    </lineage>
</organism>
<evidence type="ECO:0000256" key="1">
    <source>
        <dbReference type="ARBA" id="ARBA00022490"/>
    </source>
</evidence>
<dbReference type="CDD" id="cd17991">
    <property type="entry name" value="DEXHc_TRCF"/>
    <property type="match status" value="1"/>
</dbReference>
<dbReference type="SUPFAM" id="SSF143517">
    <property type="entry name" value="TRCF domain-like"/>
    <property type="match status" value="1"/>
</dbReference>
<comment type="similarity">
    <text evidence="9">In the N-terminal section; belongs to the UvrB family.</text>
</comment>
<feature type="domain" description="Helicase C-terminal" evidence="11">
    <location>
        <begin position="798"/>
        <end position="981"/>
    </location>
</feature>
<dbReference type="SMART" id="SM01058">
    <property type="entry name" value="CarD_TRCF"/>
    <property type="match status" value="1"/>
</dbReference>
<dbReference type="GO" id="GO:0006355">
    <property type="term" value="P:regulation of DNA-templated transcription"/>
    <property type="evidence" value="ECO:0007669"/>
    <property type="project" value="UniProtKB-UniRule"/>
</dbReference>
<dbReference type="Gene3D" id="3.40.50.300">
    <property type="entry name" value="P-loop containing nucleotide triphosphate hydrolases"/>
    <property type="match status" value="2"/>
</dbReference>
<evidence type="ECO:0000256" key="2">
    <source>
        <dbReference type="ARBA" id="ARBA00022741"/>
    </source>
</evidence>
<dbReference type="GO" id="GO:0016787">
    <property type="term" value="F:hydrolase activity"/>
    <property type="evidence" value="ECO:0007669"/>
    <property type="project" value="UniProtKB-KW"/>
</dbReference>
<dbReference type="Pfam" id="PF00270">
    <property type="entry name" value="DEAD"/>
    <property type="match status" value="1"/>
</dbReference>
<protein>
    <recommendedName>
        <fullName evidence="9">Transcription-repair-coupling factor</fullName>
        <shortName evidence="9">TRCF</shortName>
        <ecNumber evidence="9">3.6.4.-</ecNumber>
    </recommendedName>
</protein>
<evidence type="ECO:0000256" key="6">
    <source>
        <dbReference type="ARBA" id="ARBA00022840"/>
    </source>
</evidence>
<keyword evidence="7 9" id="KW-0238">DNA-binding</keyword>
<dbReference type="GO" id="GO:0005737">
    <property type="term" value="C:cytoplasm"/>
    <property type="evidence" value="ECO:0007669"/>
    <property type="project" value="UniProtKB-SubCell"/>
</dbReference>
<evidence type="ECO:0000256" key="3">
    <source>
        <dbReference type="ARBA" id="ARBA00022763"/>
    </source>
</evidence>
<dbReference type="PROSITE" id="PS51194">
    <property type="entry name" value="HELICASE_CTER"/>
    <property type="match status" value="1"/>
</dbReference>
<evidence type="ECO:0000313" key="12">
    <source>
        <dbReference type="EMBL" id="MCI5755234.1"/>
    </source>
</evidence>
<evidence type="ECO:0000313" key="13">
    <source>
        <dbReference type="Proteomes" id="UP001139365"/>
    </source>
</evidence>
<name>A0AAE3K165_9BACT</name>
<comment type="similarity">
    <text evidence="9">In the C-terminal section; belongs to the helicase family. RecG subfamily.</text>
</comment>
<dbReference type="NCBIfam" id="TIGR00580">
    <property type="entry name" value="mfd"/>
    <property type="match status" value="1"/>
</dbReference>
<reference evidence="12 13" key="1">
    <citation type="submission" date="2022-03" db="EMBL/GenBank/DDBJ databases">
        <title>Metagenome-assembled genomes from swine fecal metagenomes.</title>
        <authorList>
            <person name="Holman D.B."/>
            <person name="Kommadath A."/>
        </authorList>
    </citation>
    <scope>NUCLEOTIDE SEQUENCE [LARGE SCALE GENOMIC DNA]</scope>
    <source>
        <strain evidence="12">SUG147</strain>
    </source>
</reference>
<dbReference type="SUPFAM" id="SSF141259">
    <property type="entry name" value="CarD-like"/>
    <property type="match status" value="1"/>
</dbReference>